<dbReference type="GO" id="GO:0003676">
    <property type="term" value="F:nucleic acid binding"/>
    <property type="evidence" value="ECO:0007669"/>
    <property type="project" value="InterPro"/>
</dbReference>
<dbReference type="HOGENOM" id="CLU_1532414_0_0_1"/>
<gene>
    <name evidence="2" type="ORF">COCSADRAFT_351291</name>
</gene>
<dbReference type="Proteomes" id="UP000016934">
    <property type="component" value="Unassembled WGS sequence"/>
</dbReference>
<accession>M2RSK5</accession>
<keyword evidence="3" id="KW-1185">Reference proteome</keyword>
<dbReference type="Gene3D" id="3.30.420.10">
    <property type="entry name" value="Ribonuclease H-like superfamily/Ribonuclease H"/>
    <property type="match status" value="1"/>
</dbReference>
<feature type="domain" description="Tc1-like transposase DDE" evidence="1">
    <location>
        <begin position="67"/>
        <end position="123"/>
    </location>
</feature>
<reference evidence="3" key="2">
    <citation type="journal article" date="2013" name="PLoS Genet.">
        <title>Comparative genome structure, secondary metabolite, and effector coding capacity across Cochliobolus pathogens.</title>
        <authorList>
            <person name="Condon B.J."/>
            <person name="Leng Y."/>
            <person name="Wu D."/>
            <person name="Bushley K.E."/>
            <person name="Ohm R.A."/>
            <person name="Otillar R."/>
            <person name="Martin J."/>
            <person name="Schackwitz W."/>
            <person name="Grimwood J."/>
            <person name="MohdZainudin N."/>
            <person name="Xue C."/>
            <person name="Wang R."/>
            <person name="Manning V.A."/>
            <person name="Dhillon B."/>
            <person name="Tu Z.J."/>
            <person name="Steffenson B.J."/>
            <person name="Salamov A."/>
            <person name="Sun H."/>
            <person name="Lowry S."/>
            <person name="LaButti K."/>
            <person name="Han J."/>
            <person name="Copeland A."/>
            <person name="Lindquist E."/>
            <person name="Barry K."/>
            <person name="Schmutz J."/>
            <person name="Baker S.E."/>
            <person name="Ciuffetti L.M."/>
            <person name="Grigoriev I.V."/>
            <person name="Zhong S."/>
            <person name="Turgeon B.G."/>
        </authorList>
    </citation>
    <scope>NUCLEOTIDE SEQUENCE [LARGE SCALE GENOMIC DNA]</scope>
    <source>
        <strain evidence="3">ND90Pr / ATCC 201652</strain>
    </source>
</reference>
<dbReference type="GeneID" id="19138083"/>
<protein>
    <recommendedName>
        <fullName evidence="1">Tc1-like transposase DDE domain-containing protein</fullName>
    </recommendedName>
</protein>
<proteinExistence type="predicted"/>
<dbReference type="KEGG" id="bsc:COCSADRAFT_351291"/>
<dbReference type="OrthoDB" id="3774633at2759"/>
<dbReference type="STRING" id="665912.M2RSK5"/>
<dbReference type="InterPro" id="IPR038717">
    <property type="entry name" value="Tc1-like_DDE_dom"/>
</dbReference>
<organism evidence="2 3">
    <name type="scientific">Cochliobolus sativus (strain ND90Pr / ATCC 201652)</name>
    <name type="common">Common root rot and spot blotch fungus</name>
    <name type="synonym">Bipolaris sorokiniana</name>
    <dbReference type="NCBI Taxonomy" id="665912"/>
    <lineage>
        <taxon>Eukaryota</taxon>
        <taxon>Fungi</taxon>
        <taxon>Dikarya</taxon>
        <taxon>Ascomycota</taxon>
        <taxon>Pezizomycotina</taxon>
        <taxon>Dothideomycetes</taxon>
        <taxon>Pleosporomycetidae</taxon>
        <taxon>Pleosporales</taxon>
        <taxon>Pleosporineae</taxon>
        <taxon>Pleosporaceae</taxon>
        <taxon>Bipolaris</taxon>
    </lineage>
</organism>
<reference evidence="2 3" key="1">
    <citation type="journal article" date="2012" name="PLoS Pathog.">
        <title>Diverse lifestyles and strategies of plant pathogenesis encoded in the genomes of eighteen Dothideomycetes fungi.</title>
        <authorList>
            <person name="Ohm R.A."/>
            <person name="Feau N."/>
            <person name="Henrissat B."/>
            <person name="Schoch C.L."/>
            <person name="Horwitz B.A."/>
            <person name="Barry K.W."/>
            <person name="Condon B.J."/>
            <person name="Copeland A.C."/>
            <person name="Dhillon B."/>
            <person name="Glaser F."/>
            <person name="Hesse C.N."/>
            <person name="Kosti I."/>
            <person name="LaButti K."/>
            <person name="Lindquist E.A."/>
            <person name="Lucas S."/>
            <person name="Salamov A.A."/>
            <person name="Bradshaw R.E."/>
            <person name="Ciuffetti L."/>
            <person name="Hamelin R.C."/>
            <person name="Kema G.H.J."/>
            <person name="Lawrence C."/>
            <person name="Scott J.A."/>
            <person name="Spatafora J.W."/>
            <person name="Turgeon B.G."/>
            <person name="de Wit P.J.G.M."/>
            <person name="Zhong S."/>
            <person name="Goodwin S.B."/>
            <person name="Grigoriev I.V."/>
        </authorList>
    </citation>
    <scope>NUCLEOTIDE SEQUENCE [LARGE SCALE GENOMIC DNA]</scope>
    <source>
        <strain evidence="3">ND90Pr / ATCC 201652</strain>
    </source>
</reference>
<name>M2RSK5_COCSN</name>
<sequence>MQRQARAALQELGELDINLQNNTRRLQHIKKHNYHRGICSKGGADGYRHREGALKKIAPWINSLKDRGIQCILLEDGAPPHKSRIANDYLNVQGIEKMVWPGHSPDINASEHDWPWIRRHVTLQFTPSCTAEEFKSQWEIEWKNLPIEMINRWVMGVIEVVRRIIAHEGKNDFHG</sequence>
<evidence type="ECO:0000259" key="1">
    <source>
        <dbReference type="Pfam" id="PF13358"/>
    </source>
</evidence>
<dbReference type="OMA" id="WPWIRRH"/>
<evidence type="ECO:0000313" key="2">
    <source>
        <dbReference type="EMBL" id="EMD58223.1"/>
    </source>
</evidence>
<dbReference type="AlphaFoldDB" id="M2RSK5"/>
<evidence type="ECO:0000313" key="3">
    <source>
        <dbReference type="Proteomes" id="UP000016934"/>
    </source>
</evidence>
<dbReference type="EMBL" id="KB445660">
    <property type="protein sequence ID" value="EMD58223.1"/>
    <property type="molecule type" value="Genomic_DNA"/>
</dbReference>
<dbReference type="Pfam" id="PF13358">
    <property type="entry name" value="DDE_3"/>
    <property type="match status" value="1"/>
</dbReference>
<dbReference type="InterPro" id="IPR036397">
    <property type="entry name" value="RNaseH_sf"/>
</dbReference>
<dbReference type="RefSeq" id="XP_007706074.1">
    <property type="nucleotide sequence ID" value="XM_007707884.1"/>
</dbReference>